<dbReference type="Pfam" id="PF00593">
    <property type="entry name" value="TonB_dep_Rec_b-barrel"/>
    <property type="match status" value="1"/>
</dbReference>
<dbReference type="AlphaFoldDB" id="A0A1H7RCU2"/>
<dbReference type="PANTHER" id="PTHR30069">
    <property type="entry name" value="TONB-DEPENDENT OUTER MEMBRANE RECEPTOR"/>
    <property type="match status" value="1"/>
</dbReference>
<keyword evidence="8" id="KW-0675">Receptor</keyword>
<dbReference type="Gene3D" id="2.40.170.20">
    <property type="entry name" value="TonB-dependent receptor, beta-barrel domain"/>
    <property type="match status" value="1"/>
</dbReference>
<evidence type="ECO:0000256" key="5">
    <source>
        <dbReference type="ARBA" id="ARBA00022729"/>
    </source>
</evidence>
<name>A0A1H7RCU2_OLID1</name>
<keyword evidence="3 10" id="KW-1134">Transmembrane beta strand</keyword>
<dbReference type="InterPro" id="IPR000531">
    <property type="entry name" value="Beta-barrel_TonB"/>
</dbReference>
<evidence type="ECO:0000256" key="9">
    <source>
        <dbReference type="ARBA" id="ARBA00023237"/>
    </source>
</evidence>
<proteinExistence type="inferred from homology"/>
<keyword evidence="4 10" id="KW-0812">Transmembrane</keyword>
<keyword evidence="9 10" id="KW-0998">Cell outer membrane</keyword>
<evidence type="ECO:0000256" key="11">
    <source>
        <dbReference type="RuleBase" id="RU003357"/>
    </source>
</evidence>
<evidence type="ECO:0000256" key="2">
    <source>
        <dbReference type="ARBA" id="ARBA00022448"/>
    </source>
</evidence>
<dbReference type="EMBL" id="FOAF01000002">
    <property type="protein sequence ID" value="SEL57257.1"/>
    <property type="molecule type" value="Genomic_DNA"/>
</dbReference>
<dbReference type="InterPro" id="IPR039426">
    <property type="entry name" value="TonB-dep_rcpt-like"/>
</dbReference>
<evidence type="ECO:0000256" key="10">
    <source>
        <dbReference type="PROSITE-ProRule" id="PRU01360"/>
    </source>
</evidence>
<keyword evidence="7 10" id="KW-0472">Membrane</keyword>
<dbReference type="Pfam" id="PF07715">
    <property type="entry name" value="Plug"/>
    <property type="match status" value="1"/>
</dbReference>
<organism evidence="14 15">
    <name type="scientific">Olivibacter domesticus</name>
    <name type="common">Pseudosphingobacterium domesticum</name>
    <dbReference type="NCBI Taxonomy" id="407022"/>
    <lineage>
        <taxon>Bacteria</taxon>
        <taxon>Pseudomonadati</taxon>
        <taxon>Bacteroidota</taxon>
        <taxon>Sphingobacteriia</taxon>
        <taxon>Sphingobacteriales</taxon>
        <taxon>Sphingobacteriaceae</taxon>
        <taxon>Olivibacter</taxon>
    </lineage>
</organism>
<dbReference type="InterPro" id="IPR012910">
    <property type="entry name" value="Plug_dom"/>
</dbReference>
<dbReference type="InterPro" id="IPR036942">
    <property type="entry name" value="Beta-barrel_TonB_sf"/>
</dbReference>
<dbReference type="RefSeq" id="WP_202907847.1">
    <property type="nucleotide sequence ID" value="NZ_FOAF01000002.1"/>
</dbReference>
<evidence type="ECO:0000259" key="12">
    <source>
        <dbReference type="Pfam" id="PF00593"/>
    </source>
</evidence>
<dbReference type="PANTHER" id="PTHR30069:SF29">
    <property type="entry name" value="HEMOGLOBIN AND HEMOGLOBIN-HAPTOGLOBIN-BINDING PROTEIN 1-RELATED"/>
    <property type="match status" value="1"/>
</dbReference>
<protein>
    <submittedName>
        <fullName evidence="14">Iron complex outermembrane recepter protein</fullName>
    </submittedName>
</protein>
<evidence type="ECO:0000313" key="14">
    <source>
        <dbReference type="EMBL" id="SEL57257.1"/>
    </source>
</evidence>
<evidence type="ECO:0000256" key="1">
    <source>
        <dbReference type="ARBA" id="ARBA00004571"/>
    </source>
</evidence>
<evidence type="ECO:0000256" key="4">
    <source>
        <dbReference type="ARBA" id="ARBA00022692"/>
    </source>
</evidence>
<keyword evidence="15" id="KW-1185">Reference proteome</keyword>
<evidence type="ECO:0000256" key="8">
    <source>
        <dbReference type="ARBA" id="ARBA00023170"/>
    </source>
</evidence>
<feature type="domain" description="TonB-dependent receptor plug" evidence="13">
    <location>
        <begin position="56"/>
        <end position="153"/>
    </location>
</feature>
<dbReference type="STRING" id="407022.SAMN05661044_02910"/>
<feature type="domain" description="TonB-dependent receptor-like beta-barrel" evidence="12">
    <location>
        <begin position="249"/>
        <end position="648"/>
    </location>
</feature>
<keyword evidence="2 10" id="KW-0813">Transport</keyword>
<evidence type="ECO:0000313" key="15">
    <source>
        <dbReference type="Proteomes" id="UP000199421"/>
    </source>
</evidence>
<comment type="subcellular location">
    <subcellularLocation>
        <location evidence="1 10">Cell outer membrane</location>
        <topology evidence="1 10">Multi-pass membrane protein</topology>
    </subcellularLocation>
</comment>
<evidence type="ECO:0000259" key="13">
    <source>
        <dbReference type="Pfam" id="PF07715"/>
    </source>
</evidence>
<dbReference type="GO" id="GO:0015344">
    <property type="term" value="F:siderophore uptake transmembrane transporter activity"/>
    <property type="evidence" value="ECO:0007669"/>
    <property type="project" value="TreeGrafter"/>
</dbReference>
<reference evidence="15" key="1">
    <citation type="submission" date="2016-10" db="EMBL/GenBank/DDBJ databases">
        <authorList>
            <person name="Varghese N."/>
            <person name="Submissions S."/>
        </authorList>
    </citation>
    <scope>NUCLEOTIDE SEQUENCE [LARGE SCALE GENOMIC DNA]</scope>
    <source>
        <strain evidence="15">DSM 18733</strain>
    </source>
</reference>
<comment type="similarity">
    <text evidence="10 11">Belongs to the TonB-dependent receptor family.</text>
</comment>
<keyword evidence="5" id="KW-0732">Signal</keyword>
<gene>
    <name evidence="14" type="ORF">SAMN05661044_02910</name>
</gene>
<evidence type="ECO:0000256" key="6">
    <source>
        <dbReference type="ARBA" id="ARBA00023077"/>
    </source>
</evidence>
<dbReference type="GO" id="GO:0009279">
    <property type="term" value="C:cell outer membrane"/>
    <property type="evidence" value="ECO:0007669"/>
    <property type="project" value="UniProtKB-SubCell"/>
</dbReference>
<dbReference type="GO" id="GO:0044718">
    <property type="term" value="P:siderophore transmembrane transport"/>
    <property type="evidence" value="ECO:0007669"/>
    <property type="project" value="TreeGrafter"/>
</dbReference>
<sequence length="674" mass="76341">MCIVRLNILIILSFLLIQLSYGQDLSSPFKRDTTNNNVFKLGEVVVTAERERAMESTLSKTDIETFAKTDVSRALNVLPGITLSNVGPRNEAMIYLRGFDLRQVPLLIDGVPVYVPYDGYADLGRFTTFDLAEISISKGYTSVLYGPNAMGGAINLITRKPVRNFELDAAAGWLSGGYRSNLNIGSNLGKFYLQGSLSRLKKNFFPLSSSFVPLATEDGGARGNSYSRDDKYAIKVGYTPNNQSEYALSYSYQRGEKGSPVYAGSDPMNNLLRQPRYWQWPYWDKQSLYFISNNVIDSTQYIKTRFYYDIFKNQLNSYDDGSYTSITRPYAFKSLYNDYTLGGITEYGKSLWADRELIKATVQYKRDVHREHNEGEPQRTMSDHTLTLGLENTFHVTTALQLLTGFSYNHRASIEAQNYLSRTDEIIDYPSNANNAYNVQGGLIYQLSNKQALNLSIARKTRLATTKDRYSYRMGTAIPNPDLNAEYTVNYEIAYNGSFLDAVQVNAAVFYSDIHNTILNINNVQYDPETETWLNQLQNAGASRYKGVELGANYDLNAWRIGANYTYIKMENKTNPEIYFINVPTHKIFGYAQYSFTRNLSLQGNVEYNSERYSTSYGAKTGGFTLFNLGASVPVWQKVSLEAGINNLTDKNYALTEGYPEAGRNYFANIVFRY</sequence>
<dbReference type="SUPFAM" id="SSF56935">
    <property type="entry name" value="Porins"/>
    <property type="match status" value="1"/>
</dbReference>
<evidence type="ECO:0000256" key="3">
    <source>
        <dbReference type="ARBA" id="ARBA00022452"/>
    </source>
</evidence>
<dbReference type="PROSITE" id="PS52016">
    <property type="entry name" value="TONB_DEPENDENT_REC_3"/>
    <property type="match status" value="1"/>
</dbReference>
<dbReference type="InterPro" id="IPR037066">
    <property type="entry name" value="Plug_dom_sf"/>
</dbReference>
<dbReference type="CDD" id="cd01347">
    <property type="entry name" value="ligand_gated_channel"/>
    <property type="match status" value="1"/>
</dbReference>
<evidence type="ECO:0000256" key="7">
    <source>
        <dbReference type="ARBA" id="ARBA00023136"/>
    </source>
</evidence>
<dbReference type="Gene3D" id="2.170.130.10">
    <property type="entry name" value="TonB-dependent receptor, plug domain"/>
    <property type="match status" value="1"/>
</dbReference>
<dbReference type="Proteomes" id="UP000199421">
    <property type="component" value="Unassembled WGS sequence"/>
</dbReference>
<accession>A0A1H7RCU2</accession>
<keyword evidence="6 11" id="KW-0798">TonB box</keyword>